<name>A0A382RER7_9ZZZZ</name>
<evidence type="ECO:0000313" key="2">
    <source>
        <dbReference type="EMBL" id="SVC96183.1"/>
    </source>
</evidence>
<gene>
    <name evidence="2" type="ORF">METZ01_LOCUS349037</name>
</gene>
<dbReference type="AlphaFoldDB" id="A0A382RER7"/>
<reference evidence="2" key="1">
    <citation type="submission" date="2018-05" db="EMBL/GenBank/DDBJ databases">
        <authorList>
            <person name="Lanie J.A."/>
            <person name="Ng W.-L."/>
            <person name="Kazmierczak K.M."/>
            <person name="Andrzejewski T.M."/>
            <person name="Davidsen T.M."/>
            <person name="Wayne K.J."/>
            <person name="Tettelin H."/>
            <person name="Glass J.I."/>
            <person name="Rusch D."/>
            <person name="Podicherti R."/>
            <person name="Tsui H.-C.T."/>
            <person name="Winkler M.E."/>
        </authorList>
    </citation>
    <scope>NUCLEOTIDE SEQUENCE</scope>
</reference>
<feature type="transmembrane region" description="Helical" evidence="1">
    <location>
        <begin position="27"/>
        <end position="46"/>
    </location>
</feature>
<accession>A0A382RER7</accession>
<keyword evidence="1" id="KW-0812">Transmembrane</keyword>
<organism evidence="2">
    <name type="scientific">marine metagenome</name>
    <dbReference type="NCBI Taxonomy" id="408172"/>
    <lineage>
        <taxon>unclassified sequences</taxon>
        <taxon>metagenomes</taxon>
        <taxon>ecological metagenomes</taxon>
    </lineage>
</organism>
<protein>
    <submittedName>
        <fullName evidence="2">Uncharacterized protein</fullName>
    </submittedName>
</protein>
<dbReference type="EMBL" id="UINC01121198">
    <property type="protein sequence ID" value="SVC96183.1"/>
    <property type="molecule type" value="Genomic_DNA"/>
</dbReference>
<keyword evidence="1" id="KW-0472">Membrane</keyword>
<sequence length="56" mass="6470">MQQLHGMAVQQKFLLVMLQIIQMKMMIVIPITMIVQVFVMVTHILVPGMQMPMVMV</sequence>
<evidence type="ECO:0000256" key="1">
    <source>
        <dbReference type="SAM" id="Phobius"/>
    </source>
</evidence>
<keyword evidence="1" id="KW-1133">Transmembrane helix</keyword>
<proteinExistence type="predicted"/>